<dbReference type="PROSITE" id="PS00045">
    <property type="entry name" value="HISTONE_LIKE"/>
    <property type="match status" value="1"/>
</dbReference>
<keyword evidence="2" id="KW-0238">DNA-binding</keyword>
<keyword evidence="4" id="KW-0614">Plasmid</keyword>
<dbReference type="PANTHER" id="PTHR33175:SF5">
    <property type="entry name" value="INTEGRATION HOST FACTOR SUBUNIT BETA"/>
    <property type="match status" value="1"/>
</dbReference>
<evidence type="ECO:0000256" key="3">
    <source>
        <dbReference type="RuleBase" id="RU003939"/>
    </source>
</evidence>
<dbReference type="EMBL" id="CP040765">
    <property type="protein sequence ID" value="QDA36932.1"/>
    <property type="molecule type" value="Genomic_DNA"/>
</dbReference>
<gene>
    <name evidence="4" type="ORF">E4191_23085</name>
</gene>
<dbReference type="PANTHER" id="PTHR33175">
    <property type="entry name" value="DNA-BINDING PROTEIN HU"/>
    <property type="match status" value="1"/>
</dbReference>
<geneLocation type="plasmid" evidence="4 5">
    <name>unnamed1</name>
</geneLocation>
<dbReference type="KEGG" id="plia:E4191_23085"/>
<dbReference type="RefSeq" id="WP_139616611.1">
    <property type="nucleotide sequence ID" value="NZ_CP040765.1"/>
</dbReference>
<dbReference type="InterPro" id="IPR010992">
    <property type="entry name" value="IHF-like_DNA-bd_dom_sf"/>
</dbReference>
<reference evidence="5" key="1">
    <citation type="submission" date="2019-05" db="EMBL/GenBank/DDBJ databases">
        <title>Tamlana fucoidanivorans sp. nov., isolated from the surface of algae collected from Fujian province in China.</title>
        <authorList>
            <person name="Li J."/>
        </authorList>
    </citation>
    <scope>NUCLEOTIDE SEQUENCE [LARGE SCALE GENOMIC DNA]</scope>
    <source>
        <strain evidence="5">2251</strain>
        <plasmid evidence="5">unnamed1</plasmid>
    </source>
</reference>
<evidence type="ECO:0000256" key="2">
    <source>
        <dbReference type="ARBA" id="ARBA00023125"/>
    </source>
</evidence>
<sequence length="104" mass="11517">MVRSELVRKLAHAHPHLSQQVVEAAVEAILNEITDSLAQGKRVEFRGFGAFSSKVRDPRLGRNPRNGDPVQVEAKQVPAFRASKQLLSRLTGNIPIHERFEGPG</sequence>
<dbReference type="InterPro" id="IPR020816">
    <property type="entry name" value="Histone-like_DNA-bd_CS"/>
</dbReference>
<dbReference type="SMART" id="SM00411">
    <property type="entry name" value="BHL"/>
    <property type="match status" value="1"/>
</dbReference>
<evidence type="ECO:0000313" key="5">
    <source>
        <dbReference type="Proteomes" id="UP000296374"/>
    </source>
</evidence>
<evidence type="ECO:0000256" key="1">
    <source>
        <dbReference type="ARBA" id="ARBA00010529"/>
    </source>
</evidence>
<dbReference type="GO" id="GO:0003677">
    <property type="term" value="F:DNA binding"/>
    <property type="evidence" value="ECO:0007669"/>
    <property type="project" value="UniProtKB-KW"/>
</dbReference>
<dbReference type="Gene3D" id="4.10.520.10">
    <property type="entry name" value="IHF-like DNA-binding proteins"/>
    <property type="match status" value="1"/>
</dbReference>
<name>A0A4Y5STS5_9RHOB</name>
<dbReference type="SUPFAM" id="SSF47729">
    <property type="entry name" value="IHF-like DNA-binding proteins"/>
    <property type="match status" value="1"/>
</dbReference>
<evidence type="ECO:0000313" key="4">
    <source>
        <dbReference type="EMBL" id="QDA36932.1"/>
    </source>
</evidence>
<dbReference type="CDD" id="cd13836">
    <property type="entry name" value="IHF_B"/>
    <property type="match status" value="1"/>
</dbReference>
<dbReference type="AlphaFoldDB" id="A0A4Y5STS5"/>
<dbReference type="GO" id="GO:0030527">
    <property type="term" value="F:structural constituent of chromatin"/>
    <property type="evidence" value="ECO:0007669"/>
    <property type="project" value="InterPro"/>
</dbReference>
<dbReference type="Pfam" id="PF00216">
    <property type="entry name" value="Bac_DNA_binding"/>
    <property type="match status" value="1"/>
</dbReference>
<dbReference type="Proteomes" id="UP000296374">
    <property type="component" value="Plasmid unnamed1"/>
</dbReference>
<accession>A0A4Y5STS5</accession>
<protein>
    <submittedName>
        <fullName evidence="4">Integration host factor subunit beta</fullName>
    </submittedName>
</protein>
<proteinExistence type="inferred from homology"/>
<comment type="similarity">
    <text evidence="1 3">Belongs to the bacterial histone-like protein family.</text>
</comment>
<dbReference type="GO" id="GO:0005829">
    <property type="term" value="C:cytosol"/>
    <property type="evidence" value="ECO:0007669"/>
    <property type="project" value="TreeGrafter"/>
</dbReference>
<organism evidence="4 5">
    <name type="scientific">Paracoccus liaowanqingii</name>
    <dbReference type="NCBI Taxonomy" id="2560053"/>
    <lineage>
        <taxon>Bacteria</taxon>
        <taxon>Pseudomonadati</taxon>
        <taxon>Pseudomonadota</taxon>
        <taxon>Alphaproteobacteria</taxon>
        <taxon>Rhodobacterales</taxon>
        <taxon>Paracoccaceae</taxon>
        <taxon>Paracoccus</taxon>
    </lineage>
</organism>
<dbReference type="InterPro" id="IPR000119">
    <property type="entry name" value="Hist_DNA-bd"/>
</dbReference>
<dbReference type="PRINTS" id="PR01727">
    <property type="entry name" value="DNABINDINGHU"/>
</dbReference>